<protein>
    <recommendedName>
        <fullName evidence="3">VWA domain-containing protein</fullName>
    </recommendedName>
</protein>
<evidence type="ECO:0008006" key="3">
    <source>
        <dbReference type="Google" id="ProtNLM"/>
    </source>
</evidence>
<sequence>MLIEFFLCLRKHGVPTSLTELLDLVNAMERQLVFADVEAFYHLARLIMVKDETQYDRFDRACAEYFEGVEQIDIASSIPAEWLERSMQKHLSDEDKAKLKALGGLDELLKTFRERLQEQQKRHAGGNKWIGTGGTSPFGAYGYHPEGIRIGQDGSNARRAVKVWDKREFKDLDTDEELNNRSIQLALRRLRKFARTGALEELDLDETIRATSKKAGLLDLQWQPERHNAMKVLILFDVGGSMDDHIFACQQLFAAARNEFKHLEFYYFHNCVYESVWKQNNRRHTEKLSTLDLIHRFGRDYKLIFVGDATMGPYEIAYPGGSVEHWNEEPGEVWMRRLLNHFTNAVWLNPQLREHWHWHHSIDMLHEIMGGRMYPLTVAGLTEAIAALLKKSAATGLSVE</sequence>
<dbReference type="InterPro" id="IPR008912">
    <property type="entry name" value="Uncharacterised_CoxE"/>
</dbReference>
<dbReference type="Pfam" id="PF05762">
    <property type="entry name" value="VWA_CoxE"/>
    <property type="match status" value="1"/>
</dbReference>
<keyword evidence="2" id="KW-1185">Reference proteome</keyword>
<organism evidence="1 2">
    <name type="scientific">Pseudidiomarina aestuarii</name>
    <dbReference type="NCBI Taxonomy" id="624146"/>
    <lineage>
        <taxon>Bacteria</taxon>
        <taxon>Pseudomonadati</taxon>
        <taxon>Pseudomonadota</taxon>
        <taxon>Gammaproteobacteria</taxon>
        <taxon>Alteromonadales</taxon>
        <taxon>Idiomarinaceae</taxon>
        <taxon>Pseudidiomarina</taxon>
    </lineage>
</organism>
<evidence type="ECO:0000313" key="2">
    <source>
        <dbReference type="Proteomes" id="UP000287766"/>
    </source>
</evidence>
<reference evidence="2" key="1">
    <citation type="journal article" date="2018" name="Front. Microbiol.">
        <title>Genome-Based Analysis Reveals the Taxonomy and Diversity of the Family Idiomarinaceae.</title>
        <authorList>
            <person name="Liu Y."/>
            <person name="Lai Q."/>
            <person name="Shao Z."/>
        </authorList>
    </citation>
    <scope>NUCLEOTIDE SEQUENCE [LARGE SCALE GENOMIC DNA]</scope>
    <source>
        <strain evidence="2">KYW314</strain>
    </source>
</reference>
<accession>A0A7Z7ETB5</accession>
<dbReference type="RefSeq" id="WP_169929679.1">
    <property type="nucleotide sequence ID" value="NZ_PIPR01000001.1"/>
</dbReference>
<dbReference type="PANTHER" id="PTHR39338:SF7">
    <property type="entry name" value="BLL6692 PROTEIN"/>
    <property type="match status" value="1"/>
</dbReference>
<name>A0A7Z7ETB5_9GAMM</name>
<proteinExistence type="predicted"/>
<gene>
    <name evidence="1" type="ORF">CWE22_01725</name>
</gene>
<comment type="caution">
    <text evidence="1">The sequence shown here is derived from an EMBL/GenBank/DDBJ whole genome shotgun (WGS) entry which is preliminary data.</text>
</comment>
<dbReference type="AlphaFoldDB" id="A0A7Z7ETB5"/>
<dbReference type="PANTHER" id="PTHR39338">
    <property type="entry name" value="BLL5662 PROTEIN-RELATED"/>
    <property type="match status" value="1"/>
</dbReference>
<evidence type="ECO:0000313" key="1">
    <source>
        <dbReference type="EMBL" id="RUO40943.1"/>
    </source>
</evidence>
<dbReference type="EMBL" id="PIPR01000001">
    <property type="protein sequence ID" value="RUO40943.1"/>
    <property type="molecule type" value="Genomic_DNA"/>
</dbReference>
<dbReference type="Proteomes" id="UP000287766">
    <property type="component" value="Unassembled WGS sequence"/>
</dbReference>